<dbReference type="Proteomes" id="UP000648908">
    <property type="component" value="Unassembled WGS sequence"/>
</dbReference>
<name>A0A8K0V7F9_9RHOB</name>
<organism evidence="2 3">
    <name type="scientific">Szabonella alba</name>
    <dbReference type="NCBI Taxonomy" id="2804194"/>
    <lineage>
        <taxon>Bacteria</taxon>
        <taxon>Pseudomonadati</taxon>
        <taxon>Pseudomonadota</taxon>
        <taxon>Alphaproteobacteria</taxon>
        <taxon>Rhodobacterales</taxon>
        <taxon>Paracoccaceae</taxon>
        <taxon>Szabonella</taxon>
    </lineage>
</organism>
<dbReference type="SUPFAM" id="SSF51735">
    <property type="entry name" value="NAD(P)-binding Rossmann-fold domains"/>
    <property type="match status" value="1"/>
</dbReference>
<reference evidence="2" key="1">
    <citation type="submission" date="2021-01" db="EMBL/GenBank/DDBJ databases">
        <title>Tabrizicola alba sp. nov. a motile alkaliphilic bacterium isolated from a soda lake.</title>
        <authorList>
            <person name="Szuroczki S."/>
            <person name="Abbaszade G."/>
            <person name="Schumann P."/>
            <person name="Toth E."/>
        </authorList>
    </citation>
    <scope>NUCLEOTIDE SEQUENCE</scope>
    <source>
        <strain evidence="2">DMG-N-6</strain>
    </source>
</reference>
<keyword evidence="3" id="KW-1185">Reference proteome</keyword>
<sequence length="281" mass="28621">MIVLPFLVTGSTGRIGGALRAVWPETAAATSLQPHWQARTSRPGFSTWDIALDPCPAGLASGVVLGLAGGRRAGTDSGNDETALALATLRAARDQGARHVFLMSSAAVYGASDAPLTEDATPAPPSAYGEQKYAMEAAAQDFAMTEGMRLTLLRLGNVAGFDALLGGARPGVPVTLDPVPGAAGGPLRSYIGPVSLGRVLAGLAQLAAEGAALPDILNIAATPPLRMAALLDAAGIDWRHSPENPAVLPQVVLDCTRLATLLPLPAASAAAMVAEWKDLPA</sequence>
<evidence type="ECO:0000313" key="3">
    <source>
        <dbReference type="Proteomes" id="UP000648908"/>
    </source>
</evidence>
<comment type="caution">
    <text evidence="2">The sequence shown here is derived from an EMBL/GenBank/DDBJ whole genome shotgun (WGS) entry which is preliminary data.</text>
</comment>
<accession>A0A8K0V7F9</accession>
<dbReference type="Pfam" id="PF01370">
    <property type="entry name" value="Epimerase"/>
    <property type="match status" value="1"/>
</dbReference>
<dbReference type="Gene3D" id="3.40.50.720">
    <property type="entry name" value="NAD(P)-binding Rossmann-like Domain"/>
    <property type="match status" value="1"/>
</dbReference>
<dbReference type="InterPro" id="IPR036291">
    <property type="entry name" value="NAD(P)-bd_dom_sf"/>
</dbReference>
<protein>
    <submittedName>
        <fullName evidence="2">NAD-dependent epimerase/dehydratase family protein</fullName>
    </submittedName>
</protein>
<gene>
    <name evidence="2" type="ORF">JL811_06485</name>
</gene>
<feature type="domain" description="NAD-dependent epimerase/dehydratase" evidence="1">
    <location>
        <begin position="79"/>
        <end position="160"/>
    </location>
</feature>
<dbReference type="InterPro" id="IPR001509">
    <property type="entry name" value="Epimerase_deHydtase"/>
</dbReference>
<proteinExistence type="predicted"/>
<dbReference type="RefSeq" id="WP_202687673.1">
    <property type="nucleotide sequence ID" value="NZ_JAESVN010000002.1"/>
</dbReference>
<dbReference type="AlphaFoldDB" id="A0A8K0V7F9"/>
<evidence type="ECO:0000259" key="1">
    <source>
        <dbReference type="Pfam" id="PF01370"/>
    </source>
</evidence>
<dbReference type="EMBL" id="JAESVN010000002">
    <property type="protein sequence ID" value="MBL4916867.1"/>
    <property type="molecule type" value="Genomic_DNA"/>
</dbReference>
<evidence type="ECO:0000313" key="2">
    <source>
        <dbReference type="EMBL" id="MBL4916867.1"/>
    </source>
</evidence>